<dbReference type="Pfam" id="PF13927">
    <property type="entry name" value="Ig_3"/>
    <property type="match status" value="1"/>
</dbReference>
<keyword evidence="3" id="KW-0732">Signal</keyword>
<feature type="compositionally biased region" description="Pro residues" evidence="10">
    <location>
        <begin position="1078"/>
        <end position="1088"/>
    </location>
</feature>
<feature type="domain" description="Fibronectin type-III" evidence="12">
    <location>
        <begin position="569"/>
        <end position="664"/>
    </location>
</feature>
<feature type="region of interest" description="Disordered" evidence="10">
    <location>
        <begin position="1033"/>
        <end position="1098"/>
    </location>
</feature>
<evidence type="ECO:0000259" key="11">
    <source>
        <dbReference type="PROSITE" id="PS50835"/>
    </source>
</evidence>
<dbReference type="SMART" id="SM00060">
    <property type="entry name" value="FN3"/>
    <property type="match status" value="6"/>
</dbReference>
<evidence type="ECO:0000313" key="13">
    <source>
        <dbReference type="EMBL" id="KAK8753138.1"/>
    </source>
</evidence>
<evidence type="ECO:0000256" key="2">
    <source>
        <dbReference type="ARBA" id="ARBA00022692"/>
    </source>
</evidence>
<dbReference type="GO" id="GO:0007416">
    <property type="term" value="P:synapse assembly"/>
    <property type="evidence" value="ECO:0007669"/>
    <property type="project" value="TreeGrafter"/>
</dbReference>
<dbReference type="SUPFAM" id="SSF48726">
    <property type="entry name" value="Immunoglobulin"/>
    <property type="match status" value="4"/>
</dbReference>
<sequence>EGDRPLTHSWQKDGHPLDPRLNVRTSQLDTFTSILVIDRATAAHTGNYTCAATNAARTITTTARLTVSVPPAWVVEPASTSVALGATVALHCLAKGFPNPTIAWRKETVSGEFVGVATGEGGVAGWENGTLAVSRAEHRHEGRYLCEANNGVGAGLSKVVTLSVNEPPWFGVRSQRHQVEVGGTASLTCEAHGDTPLTLTWTRGGAPLPPIPRYEVSERQVETGQVSELVLRSSHLSDSGTYVCTATNTHGSLTADFHLLVQDVPDPPSGVTVAEEGSRHLTLTWTSPQDSNAPITAYLVTFDAQQVPGGAREVTVEGEQQKVRLEGLLPATTYTLTLVAENRVGRSQPSPPLRVTTQEEPPAAAPQSVNVLPVSSTALQVSWDPPPHNLTHGDVLGYYLGFKDASEGEGGAYNFTTVGVDGVGVTSATLGGLRPHARYAVVLQAFNSKGAGPASPPALATTLEDKPSSPPGHVTCESVTSSSVVVTWAPPPPRHRNGVIVNYRVYYSQSSPHEGGGSGSVVSETQRATLAGLSPWTNYSITVAAATRAGEGAPAHALLCTTDQDVPEAPAHVKAVVSGPRAAVVSWAPPTRPHGRISRYTVHWEPAGGRGGPHSRRVEPHLTHLTLHDLPHTTHQVWVTASTRMGEGPSSSVAVVKPSHTVPAGVWAVGGNVTAAWKEDVSLACGAVGVPEPTLTWTHQRTPIPDPHDRFRVQPDGTLTLADVQRSDSGRYTCTAVNHHGSDTVTYNLTVLVPPSAPLLHVTETTSSSIRVQWSVEDNGGAALQGATLHYRSAGGEWLRAAVDGDQRSFTARDLRCGTLHHFYLTAHNHIGTSSVSSTEAARTKGRPPEAPPQFQFVTTNSSQATLYLAQWGDGGCPITHFSVQYRKDSNTHWTTVGSEVPPSRTFAVGGLEMGGRYLLRVTAHNSAGATPAQYTVTTPAYAHAGGVGAGVGGGGWGSQASSSPVWRDPRVLVPGAVSGLALILTLTTVCVCLRKRPSSTPSQKELPDAVMDAAEEKTSAMQAREDVYTTVRRPAPTPPQQQQHQQQQEDLRDNTGDYSEEDLYPYATATFQMGGGSPPPPAPPSPPTHAHHPQPRGQKAFTALVYQAPSIHDVDSPNLSEGDSRGSEVGVAFGTCRDEHYPGVMAPPDAHPHPPPHHRRPPRHLRTSRITRNVRFP</sequence>
<dbReference type="PROSITE" id="PS50835">
    <property type="entry name" value="IG_LIKE"/>
    <property type="match status" value="4"/>
</dbReference>
<dbReference type="FunFam" id="2.60.40.10:FF:000093">
    <property type="entry name" value="Down syndrome cell adhesion molecule, isoform B"/>
    <property type="match status" value="1"/>
</dbReference>
<feature type="region of interest" description="Disordered" evidence="10">
    <location>
        <begin position="343"/>
        <end position="367"/>
    </location>
</feature>
<keyword evidence="9" id="KW-0393">Immunoglobulin domain</keyword>
<keyword evidence="8" id="KW-1015">Disulfide bond</keyword>
<name>A0AAW0YMP1_CHEQU</name>
<feature type="domain" description="Ig-like" evidence="11">
    <location>
        <begin position="168"/>
        <end position="254"/>
    </location>
</feature>
<dbReference type="PANTHER" id="PTHR13817:SF102">
    <property type="entry name" value="DOWN SYNDROME CELL ADHESION MOLECULE-LIKE PROTEIN DSCAM2"/>
    <property type="match status" value="1"/>
</dbReference>
<dbReference type="FunFam" id="2.60.40.10:FF:000032">
    <property type="entry name" value="palladin isoform X1"/>
    <property type="match status" value="1"/>
</dbReference>
<dbReference type="Pfam" id="PF25059">
    <property type="entry name" value="FN3_DSCAM-DSCAML_C"/>
    <property type="match status" value="1"/>
</dbReference>
<dbReference type="PROSITE" id="PS50853">
    <property type="entry name" value="FN3"/>
    <property type="match status" value="6"/>
</dbReference>
<evidence type="ECO:0000256" key="3">
    <source>
        <dbReference type="ARBA" id="ARBA00022729"/>
    </source>
</evidence>
<feature type="domain" description="Ig-like" evidence="11">
    <location>
        <begin position="1"/>
        <end position="66"/>
    </location>
</feature>
<dbReference type="Pfam" id="PF00041">
    <property type="entry name" value="fn3"/>
    <property type="match status" value="5"/>
</dbReference>
<gene>
    <name evidence="13" type="ORF">OTU49_002764</name>
</gene>
<dbReference type="SMART" id="SM00408">
    <property type="entry name" value="IGc2"/>
    <property type="match status" value="4"/>
</dbReference>
<keyword evidence="2" id="KW-0812">Transmembrane</keyword>
<dbReference type="GO" id="GO:0016020">
    <property type="term" value="C:membrane"/>
    <property type="evidence" value="ECO:0007669"/>
    <property type="project" value="UniProtKB-SubCell"/>
</dbReference>
<accession>A0AAW0YMP1</accession>
<feature type="non-terminal residue" evidence="13">
    <location>
        <position position="1"/>
    </location>
</feature>
<evidence type="ECO:0000313" key="14">
    <source>
        <dbReference type="Proteomes" id="UP001445076"/>
    </source>
</evidence>
<dbReference type="GO" id="GO:0009653">
    <property type="term" value="P:anatomical structure morphogenesis"/>
    <property type="evidence" value="ECO:0007669"/>
    <property type="project" value="UniProtKB-ARBA"/>
</dbReference>
<dbReference type="GO" id="GO:0045202">
    <property type="term" value="C:synapse"/>
    <property type="evidence" value="ECO:0007669"/>
    <property type="project" value="TreeGrafter"/>
</dbReference>
<feature type="domain" description="Ig-like" evidence="11">
    <location>
        <begin position="658"/>
        <end position="750"/>
    </location>
</feature>
<keyword evidence="5" id="KW-0130">Cell adhesion</keyword>
<dbReference type="FunFam" id="2.60.40.10:FF:000028">
    <property type="entry name" value="Neuronal cell adhesion molecule"/>
    <property type="match status" value="1"/>
</dbReference>
<dbReference type="InterPro" id="IPR003598">
    <property type="entry name" value="Ig_sub2"/>
</dbReference>
<dbReference type="InterPro" id="IPR007110">
    <property type="entry name" value="Ig-like_dom"/>
</dbReference>
<feature type="region of interest" description="Disordered" evidence="10">
    <location>
        <begin position="1147"/>
        <end position="1178"/>
    </location>
</feature>
<evidence type="ECO:0000256" key="5">
    <source>
        <dbReference type="ARBA" id="ARBA00022889"/>
    </source>
</evidence>
<dbReference type="InterPro" id="IPR050964">
    <property type="entry name" value="Striated_Muscle_Regulatory"/>
</dbReference>
<keyword evidence="14" id="KW-1185">Reference proteome</keyword>
<feature type="domain" description="Fibronectin type-III" evidence="12">
    <location>
        <begin position="851"/>
        <end position="942"/>
    </location>
</feature>
<comment type="subcellular location">
    <subcellularLocation>
        <location evidence="1">Membrane</location>
        <topology evidence="1">Single-pass membrane protein</topology>
    </subcellularLocation>
</comment>
<dbReference type="CDD" id="cd00063">
    <property type="entry name" value="FN3"/>
    <property type="match status" value="6"/>
</dbReference>
<evidence type="ECO:0000256" key="8">
    <source>
        <dbReference type="ARBA" id="ARBA00023157"/>
    </source>
</evidence>
<evidence type="ECO:0000256" key="1">
    <source>
        <dbReference type="ARBA" id="ARBA00004167"/>
    </source>
</evidence>
<evidence type="ECO:0000256" key="7">
    <source>
        <dbReference type="ARBA" id="ARBA00023136"/>
    </source>
</evidence>
<feature type="domain" description="Ig-like" evidence="11">
    <location>
        <begin position="71"/>
        <end position="163"/>
    </location>
</feature>
<dbReference type="GO" id="GO:0030154">
    <property type="term" value="P:cell differentiation"/>
    <property type="evidence" value="ECO:0007669"/>
    <property type="project" value="UniProtKB-ARBA"/>
</dbReference>
<evidence type="ECO:0008006" key="15">
    <source>
        <dbReference type="Google" id="ProtNLM"/>
    </source>
</evidence>
<dbReference type="GO" id="GO:0007156">
    <property type="term" value="P:homophilic cell adhesion via plasma membrane adhesion molecules"/>
    <property type="evidence" value="ECO:0007669"/>
    <property type="project" value="TreeGrafter"/>
</dbReference>
<dbReference type="FunFam" id="2.60.40.10:FF:000104">
    <property type="entry name" value="Down syndrome cell adhesion molecule b"/>
    <property type="match status" value="1"/>
</dbReference>
<dbReference type="EMBL" id="JARKIK010000003">
    <property type="protein sequence ID" value="KAK8753138.1"/>
    <property type="molecule type" value="Genomic_DNA"/>
</dbReference>
<keyword evidence="6" id="KW-1133">Transmembrane helix</keyword>
<organism evidence="13 14">
    <name type="scientific">Cherax quadricarinatus</name>
    <name type="common">Australian red claw crayfish</name>
    <dbReference type="NCBI Taxonomy" id="27406"/>
    <lineage>
        <taxon>Eukaryota</taxon>
        <taxon>Metazoa</taxon>
        <taxon>Ecdysozoa</taxon>
        <taxon>Arthropoda</taxon>
        <taxon>Crustacea</taxon>
        <taxon>Multicrustacea</taxon>
        <taxon>Malacostraca</taxon>
        <taxon>Eumalacostraca</taxon>
        <taxon>Eucarida</taxon>
        <taxon>Decapoda</taxon>
        <taxon>Pleocyemata</taxon>
        <taxon>Astacidea</taxon>
        <taxon>Parastacoidea</taxon>
        <taxon>Parastacidae</taxon>
        <taxon>Cherax</taxon>
    </lineage>
</organism>
<dbReference type="Pfam" id="PF07679">
    <property type="entry name" value="I-set"/>
    <property type="match status" value="3"/>
</dbReference>
<feature type="domain" description="Fibronectin type-III" evidence="12">
    <location>
        <begin position="754"/>
        <end position="847"/>
    </location>
</feature>
<protein>
    <recommendedName>
        <fullName evidence="15">Down syndrome cell adhesion molecule-like protein Dscam2</fullName>
    </recommendedName>
</protein>
<keyword evidence="7" id="KW-0472">Membrane</keyword>
<dbReference type="AlphaFoldDB" id="A0AAW0YMP1"/>
<proteinExistence type="predicted"/>
<feature type="domain" description="Fibronectin type-III" evidence="12">
    <location>
        <begin position="365"/>
        <end position="465"/>
    </location>
</feature>
<feature type="domain" description="Fibronectin type-III" evidence="12">
    <location>
        <begin position="470"/>
        <end position="565"/>
    </location>
</feature>
<keyword evidence="4" id="KW-0677">Repeat</keyword>
<dbReference type="InterPro" id="IPR003961">
    <property type="entry name" value="FN3_dom"/>
</dbReference>
<reference evidence="13 14" key="1">
    <citation type="journal article" date="2024" name="BMC Genomics">
        <title>Genome assembly of redclaw crayfish (Cherax quadricarinatus) provides insights into its immune adaptation and hypoxia tolerance.</title>
        <authorList>
            <person name="Liu Z."/>
            <person name="Zheng J."/>
            <person name="Li H."/>
            <person name="Fang K."/>
            <person name="Wang S."/>
            <person name="He J."/>
            <person name="Zhou D."/>
            <person name="Weng S."/>
            <person name="Chi M."/>
            <person name="Gu Z."/>
            <person name="He J."/>
            <person name="Li F."/>
            <person name="Wang M."/>
        </authorList>
    </citation>
    <scope>NUCLEOTIDE SEQUENCE [LARGE SCALE GENOMIC DNA]</scope>
    <source>
        <strain evidence="13">ZL_2023a</strain>
    </source>
</reference>
<comment type="caution">
    <text evidence="13">The sequence shown here is derived from an EMBL/GenBank/DDBJ whole genome shotgun (WGS) entry which is preliminary data.</text>
</comment>
<dbReference type="InterPro" id="IPR036116">
    <property type="entry name" value="FN3_sf"/>
</dbReference>
<dbReference type="Gene3D" id="2.60.40.10">
    <property type="entry name" value="Immunoglobulins"/>
    <property type="match status" value="10"/>
</dbReference>
<dbReference type="InterPro" id="IPR056754">
    <property type="entry name" value="DSCAM/DSCAML_C"/>
</dbReference>
<dbReference type="SUPFAM" id="SSF49265">
    <property type="entry name" value="Fibronectin type III"/>
    <property type="match status" value="3"/>
</dbReference>
<evidence type="ECO:0000259" key="12">
    <source>
        <dbReference type="PROSITE" id="PS50853"/>
    </source>
</evidence>
<dbReference type="Proteomes" id="UP001445076">
    <property type="component" value="Unassembled WGS sequence"/>
</dbReference>
<feature type="domain" description="Fibronectin type-III" evidence="12">
    <location>
        <begin position="267"/>
        <end position="360"/>
    </location>
</feature>
<dbReference type="InterPro" id="IPR013783">
    <property type="entry name" value="Ig-like_fold"/>
</dbReference>
<evidence type="ECO:0000256" key="4">
    <source>
        <dbReference type="ARBA" id="ARBA00022737"/>
    </source>
</evidence>
<feature type="region of interest" description="Disordered" evidence="10">
    <location>
        <begin position="453"/>
        <end position="473"/>
    </location>
</feature>
<evidence type="ECO:0000256" key="10">
    <source>
        <dbReference type="SAM" id="MobiDB-lite"/>
    </source>
</evidence>
<dbReference type="CDD" id="cd00096">
    <property type="entry name" value="Ig"/>
    <property type="match status" value="1"/>
</dbReference>
<evidence type="ECO:0000256" key="9">
    <source>
        <dbReference type="ARBA" id="ARBA00023319"/>
    </source>
</evidence>
<feature type="compositionally biased region" description="Basic residues" evidence="10">
    <location>
        <begin position="1155"/>
        <end position="1170"/>
    </location>
</feature>
<dbReference type="InterPro" id="IPR003599">
    <property type="entry name" value="Ig_sub"/>
</dbReference>
<evidence type="ECO:0000256" key="6">
    <source>
        <dbReference type="ARBA" id="ARBA00022989"/>
    </source>
</evidence>
<dbReference type="PANTHER" id="PTHR13817">
    <property type="entry name" value="TITIN"/>
    <property type="match status" value="1"/>
</dbReference>
<dbReference type="SMART" id="SM00409">
    <property type="entry name" value="IG"/>
    <property type="match status" value="4"/>
</dbReference>
<dbReference type="InterPro" id="IPR013098">
    <property type="entry name" value="Ig_I-set"/>
</dbReference>
<dbReference type="InterPro" id="IPR036179">
    <property type="entry name" value="Ig-like_dom_sf"/>
</dbReference>